<evidence type="ECO:0000256" key="1">
    <source>
        <dbReference type="SAM" id="MobiDB-lite"/>
    </source>
</evidence>
<feature type="compositionally biased region" description="Low complexity" evidence="1">
    <location>
        <begin position="13"/>
        <end position="40"/>
    </location>
</feature>
<proteinExistence type="predicted"/>
<evidence type="ECO:0000313" key="2">
    <source>
        <dbReference type="EMBL" id="RKO83573.1"/>
    </source>
</evidence>
<evidence type="ECO:0000313" key="3">
    <source>
        <dbReference type="Proteomes" id="UP000269721"/>
    </source>
</evidence>
<feature type="compositionally biased region" description="Pro residues" evidence="1">
    <location>
        <begin position="60"/>
        <end position="73"/>
    </location>
</feature>
<dbReference type="EMBL" id="ML001086">
    <property type="protein sequence ID" value="RKO83573.1"/>
    <property type="molecule type" value="Genomic_DNA"/>
</dbReference>
<name>A0A4P9VXX2_9FUNG</name>
<reference evidence="3" key="1">
    <citation type="journal article" date="2018" name="Nat. Microbiol.">
        <title>Leveraging single-cell genomics to expand the fungal tree of life.</title>
        <authorList>
            <person name="Ahrendt S.R."/>
            <person name="Quandt C.A."/>
            <person name="Ciobanu D."/>
            <person name="Clum A."/>
            <person name="Salamov A."/>
            <person name="Andreopoulos B."/>
            <person name="Cheng J.F."/>
            <person name="Woyke T."/>
            <person name="Pelin A."/>
            <person name="Henrissat B."/>
            <person name="Reynolds N.K."/>
            <person name="Benny G.L."/>
            <person name="Smith M.E."/>
            <person name="James T.Y."/>
            <person name="Grigoriev I.V."/>
        </authorList>
    </citation>
    <scope>NUCLEOTIDE SEQUENCE [LARGE SCALE GENOMIC DNA]</scope>
</reference>
<keyword evidence="3" id="KW-1185">Reference proteome</keyword>
<dbReference type="Proteomes" id="UP000269721">
    <property type="component" value="Unassembled WGS sequence"/>
</dbReference>
<feature type="region of interest" description="Disordered" evidence="1">
    <location>
        <begin position="1"/>
        <end position="85"/>
    </location>
</feature>
<sequence>MADSRQHFPYPPNQKQQQQQQQQQQPQHPQQPPQQYQHQQTYPGWTEHGRGPQQQYQFFRPPPPPPSHFPPPHSGYANAYHDGRERCSGFGLDPESLAVGECVENVGSGSASASSSKFLLPPIFTAAPPAPLPTAPSTPSALSPQLRRILVAELPKFRRDGHRRTSPQRPALPACASLNLRSRSQRLLPRVFPSRLLACSDPERPTRIGGRPFFPT</sequence>
<organism evidence="2 3">
    <name type="scientific">Blyttiomyces helicus</name>
    <dbReference type="NCBI Taxonomy" id="388810"/>
    <lineage>
        <taxon>Eukaryota</taxon>
        <taxon>Fungi</taxon>
        <taxon>Fungi incertae sedis</taxon>
        <taxon>Chytridiomycota</taxon>
        <taxon>Chytridiomycota incertae sedis</taxon>
        <taxon>Chytridiomycetes</taxon>
        <taxon>Chytridiomycetes incertae sedis</taxon>
        <taxon>Blyttiomyces</taxon>
    </lineage>
</organism>
<protein>
    <submittedName>
        <fullName evidence="2">Uncharacterized protein</fullName>
    </submittedName>
</protein>
<gene>
    <name evidence="2" type="ORF">BDK51DRAFT_37078</name>
</gene>
<dbReference type="AlphaFoldDB" id="A0A4P9VXX2"/>
<accession>A0A4P9VXX2</accession>